<comment type="caution">
    <text evidence="2">The sequence shown here is derived from an EMBL/GenBank/DDBJ whole genome shotgun (WGS) entry which is preliminary data.</text>
</comment>
<dbReference type="GO" id="GO:0004672">
    <property type="term" value="F:protein kinase activity"/>
    <property type="evidence" value="ECO:0007669"/>
    <property type="project" value="InterPro"/>
</dbReference>
<dbReference type="Pfam" id="PF07714">
    <property type="entry name" value="PK_Tyr_Ser-Thr"/>
    <property type="match status" value="1"/>
</dbReference>
<reference evidence="2 3" key="1">
    <citation type="submission" date="2019-12" db="EMBL/GenBank/DDBJ databases">
        <authorList>
            <person name="Alioto T."/>
            <person name="Alioto T."/>
            <person name="Gomez Garrido J."/>
        </authorList>
    </citation>
    <scope>NUCLEOTIDE SEQUENCE [LARGE SCALE GENOMIC DNA]</scope>
</reference>
<dbReference type="InterPro" id="IPR011009">
    <property type="entry name" value="Kinase-like_dom_sf"/>
</dbReference>
<evidence type="ECO:0000259" key="1">
    <source>
        <dbReference type="Pfam" id="PF07714"/>
    </source>
</evidence>
<keyword evidence="3" id="KW-1185">Reference proteome</keyword>
<dbReference type="PANTHER" id="PTHR48007">
    <property type="entry name" value="LEUCINE-RICH REPEAT RECEPTOR-LIKE PROTEIN KINASE PXC1"/>
    <property type="match status" value="1"/>
</dbReference>
<sequence length="276" mass="31357">MPELQLLEASGNNFNSRLPNVSLKANASFALFNINMFYGSVTFVITSSVLSICRAIISEVGYQIMHRGRHLLVSIAYRMCQVRGVQEIRMCIIYSERVFYPAVLKLPAEPARAAVPPRRVLAPRLIVYASARMALAWPYSCSHSGDLFRCILEGWIPIVIRKIDLQSSVKKESYTLEMDLFGKVSHSRLVPLLGHRLENEQEKFLVYKYMPNGDLLSSLFKKMDSDDNSLQKTENCNRGCQGSDLPTPRVHLPMFTGFCKPFAFYYNFLDILLSPV</sequence>
<dbReference type="Gramene" id="OE9A096711T1">
    <property type="protein sequence ID" value="OE9A096711C1"/>
    <property type="gene ID" value="OE9A096711"/>
</dbReference>
<dbReference type="InterPro" id="IPR001245">
    <property type="entry name" value="Ser-Thr/Tyr_kinase_cat_dom"/>
</dbReference>
<proteinExistence type="predicted"/>
<protein>
    <submittedName>
        <fullName evidence="2">Probable LRR receptor-like serine threonine-kinase At2g16250</fullName>
    </submittedName>
</protein>
<dbReference type="AlphaFoldDB" id="A0A8S0SDD1"/>
<dbReference type="EMBL" id="CACTIH010004074">
    <property type="protein sequence ID" value="CAA2989261.1"/>
    <property type="molecule type" value="Genomic_DNA"/>
</dbReference>
<dbReference type="InterPro" id="IPR046959">
    <property type="entry name" value="PRK1-6/SRF4-like"/>
</dbReference>
<dbReference type="SUPFAM" id="SSF56112">
    <property type="entry name" value="Protein kinase-like (PK-like)"/>
    <property type="match status" value="1"/>
</dbReference>
<evidence type="ECO:0000313" key="3">
    <source>
        <dbReference type="Proteomes" id="UP000594638"/>
    </source>
</evidence>
<feature type="domain" description="Serine-threonine/tyrosine-protein kinase catalytic" evidence="1">
    <location>
        <begin position="156"/>
        <end position="227"/>
    </location>
</feature>
<dbReference type="Proteomes" id="UP000594638">
    <property type="component" value="Unassembled WGS sequence"/>
</dbReference>
<gene>
    <name evidence="2" type="ORF">OLEA9_A096711</name>
</gene>
<organism evidence="2 3">
    <name type="scientific">Olea europaea subsp. europaea</name>
    <dbReference type="NCBI Taxonomy" id="158383"/>
    <lineage>
        <taxon>Eukaryota</taxon>
        <taxon>Viridiplantae</taxon>
        <taxon>Streptophyta</taxon>
        <taxon>Embryophyta</taxon>
        <taxon>Tracheophyta</taxon>
        <taxon>Spermatophyta</taxon>
        <taxon>Magnoliopsida</taxon>
        <taxon>eudicotyledons</taxon>
        <taxon>Gunneridae</taxon>
        <taxon>Pentapetalae</taxon>
        <taxon>asterids</taxon>
        <taxon>lamiids</taxon>
        <taxon>Lamiales</taxon>
        <taxon>Oleaceae</taxon>
        <taxon>Oleeae</taxon>
        <taxon>Olea</taxon>
    </lineage>
</organism>
<name>A0A8S0SDD1_OLEEU</name>
<evidence type="ECO:0000313" key="2">
    <source>
        <dbReference type="EMBL" id="CAA2989261.1"/>
    </source>
</evidence>
<dbReference type="OrthoDB" id="2005102at2759"/>
<dbReference type="Gene3D" id="3.30.200.20">
    <property type="entry name" value="Phosphorylase Kinase, domain 1"/>
    <property type="match status" value="1"/>
</dbReference>
<keyword evidence="2" id="KW-0675">Receptor</keyword>
<dbReference type="PANTHER" id="PTHR48007:SF81">
    <property type="entry name" value="PROTEIN KINASE DOMAIN-CONTAINING PROTEIN"/>
    <property type="match status" value="1"/>
</dbReference>
<accession>A0A8S0SDD1</accession>